<evidence type="ECO:0000313" key="1">
    <source>
        <dbReference type="EMBL" id="RKQ95943.1"/>
    </source>
</evidence>
<dbReference type="OrthoDB" id="7450844at2"/>
<dbReference type="AlphaFoldDB" id="A0A495D2F0"/>
<dbReference type="Pfam" id="PF13801">
    <property type="entry name" value="Metal_resist"/>
    <property type="match status" value="1"/>
</dbReference>
<sequence>MIWRAGVTAAILGLLGGLAGVWLGAQLGNRSDTVTVSLHAVIHGQLHLTRDQEAEIEALEADFAREKSAFDQRLAEARHAIGTSLMESREMSPEVVEAAEALHDVMGELQLSTLNHILAMRAVMDVEQREIFDARLAAALDAER</sequence>
<dbReference type="EMBL" id="RBIM01000005">
    <property type="protein sequence ID" value="RKQ95943.1"/>
    <property type="molecule type" value="Genomic_DNA"/>
</dbReference>
<proteinExistence type="predicted"/>
<evidence type="ECO:0000313" key="2">
    <source>
        <dbReference type="Proteomes" id="UP000273675"/>
    </source>
</evidence>
<dbReference type="Proteomes" id="UP000273675">
    <property type="component" value="Unassembled WGS sequence"/>
</dbReference>
<gene>
    <name evidence="1" type="ORF">C7435_2188</name>
</gene>
<reference evidence="1 2" key="1">
    <citation type="submission" date="2018-10" db="EMBL/GenBank/DDBJ databases">
        <title>Genomic Encyclopedia of Type Strains, Phase IV (KMG-IV): sequencing the most valuable type-strain genomes for metagenomic binning, comparative biology and taxonomic classification.</title>
        <authorList>
            <person name="Goeker M."/>
        </authorList>
    </citation>
    <scope>NUCLEOTIDE SEQUENCE [LARGE SCALE GENOMIC DNA]</scope>
    <source>
        <strain evidence="1 2">DSM 4734</strain>
    </source>
</reference>
<dbReference type="InterPro" id="IPR025961">
    <property type="entry name" value="Metal_resist"/>
</dbReference>
<accession>A0A495D2F0</accession>
<organism evidence="1 2">
    <name type="scientific">Maricaulis maris</name>
    <dbReference type="NCBI Taxonomy" id="74318"/>
    <lineage>
        <taxon>Bacteria</taxon>
        <taxon>Pseudomonadati</taxon>
        <taxon>Pseudomonadota</taxon>
        <taxon>Alphaproteobacteria</taxon>
        <taxon>Maricaulales</taxon>
        <taxon>Maricaulaceae</taxon>
        <taxon>Maricaulis</taxon>
    </lineage>
</organism>
<protein>
    <submittedName>
        <fullName evidence="1">Heavy-metal resistance protein</fullName>
    </submittedName>
</protein>
<comment type="caution">
    <text evidence="1">The sequence shown here is derived from an EMBL/GenBank/DDBJ whole genome shotgun (WGS) entry which is preliminary data.</text>
</comment>
<name>A0A495D2F0_9PROT</name>
<dbReference type="Gene3D" id="1.20.120.1490">
    <property type="match status" value="1"/>
</dbReference>
<dbReference type="RefSeq" id="WP_121211479.1">
    <property type="nucleotide sequence ID" value="NZ_AP027270.1"/>
</dbReference>